<gene>
    <name evidence="2" type="ORF">GSF08_09900</name>
</gene>
<dbReference type="RefSeq" id="WP_160625637.1">
    <property type="nucleotide sequence ID" value="NZ_WUUQ01000004.1"/>
</dbReference>
<dbReference type="Gene3D" id="3.40.250.10">
    <property type="entry name" value="Rhodanese-like domain"/>
    <property type="match status" value="1"/>
</dbReference>
<evidence type="ECO:0000259" key="1">
    <source>
        <dbReference type="PROSITE" id="PS50206"/>
    </source>
</evidence>
<dbReference type="InterPro" id="IPR036873">
    <property type="entry name" value="Rhodanese-like_dom_sf"/>
</dbReference>
<protein>
    <recommendedName>
        <fullName evidence="1">Rhodanese domain-containing protein</fullName>
    </recommendedName>
</protein>
<dbReference type="Proteomes" id="UP000434036">
    <property type="component" value="Unassembled WGS sequence"/>
</dbReference>
<sequence length="106" mass="12309">MFAFDLRRQLRVRELRRCDKIADQLFVDVRKVSDYQLRHLPSAVSLPLDLLEDHASALLDPSRILYVYGRNRTQALLACVILQDLGYQAVSIGTMRAWPYDTITSW</sequence>
<comment type="caution">
    <text evidence="2">The sequence shown here is derived from an EMBL/GenBank/DDBJ whole genome shotgun (WGS) entry which is preliminary data.</text>
</comment>
<evidence type="ECO:0000313" key="3">
    <source>
        <dbReference type="Proteomes" id="UP000434036"/>
    </source>
</evidence>
<dbReference type="CDD" id="cd00158">
    <property type="entry name" value="RHOD"/>
    <property type="match status" value="1"/>
</dbReference>
<dbReference type="AlphaFoldDB" id="A0A6N8U9T5"/>
<keyword evidence="3" id="KW-1185">Reference proteome</keyword>
<accession>A0A6N8U9T5</accession>
<feature type="domain" description="Rhodanese" evidence="1">
    <location>
        <begin position="20"/>
        <end position="104"/>
    </location>
</feature>
<dbReference type="Pfam" id="PF00581">
    <property type="entry name" value="Rhodanese"/>
    <property type="match status" value="1"/>
</dbReference>
<evidence type="ECO:0000313" key="2">
    <source>
        <dbReference type="EMBL" id="MXQ74245.1"/>
    </source>
</evidence>
<dbReference type="SMART" id="SM00450">
    <property type="entry name" value="RHOD"/>
    <property type="match status" value="1"/>
</dbReference>
<reference evidence="2 3" key="2">
    <citation type="submission" date="2020-01" db="EMBL/GenBank/DDBJ databases">
        <title>Clostridiaceae sp. nov. isolated from the gut of human by culturomics.</title>
        <authorList>
            <person name="Chang Y."/>
        </authorList>
    </citation>
    <scope>NUCLEOTIDE SEQUENCE [LARGE SCALE GENOMIC DNA]</scope>
    <source>
        <strain evidence="2 3">DONG20-135</strain>
    </source>
</reference>
<dbReference type="InterPro" id="IPR001763">
    <property type="entry name" value="Rhodanese-like_dom"/>
</dbReference>
<proteinExistence type="predicted"/>
<dbReference type="EMBL" id="WUUQ01000004">
    <property type="protein sequence ID" value="MXQ74245.1"/>
    <property type="molecule type" value="Genomic_DNA"/>
</dbReference>
<dbReference type="PROSITE" id="PS50206">
    <property type="entry name" value="RHODANESE_3"/>
    <property type="match status" value="1"/>
</dbReference>
<reference evidence="2 3" key="1">
    <citation type="submission" date="2019-12" db="EMBL/GenBank/DDBJ databases">
        <authorList>
            <person name="Yang R."/>
        </authorList>
    </citation>
    <scope>NUCLEOTIDE SEQUENCE [LARGE SCALE GENOMIC DNA]</scope>
    <source>
        <strain evidence="2 3">DONG20-135</strain>
    </source>
</reference>
<name>A0A6N8U9T5_9FIRM</name>
<dbReference type="SUPFAM" id="SSF52821">
    <property type="entry name" value="Rhodanese/Cell cycle control phosphatase"/>
    <property type="match status" value="1"/>
</dbReference>
<organism evidence="2 3">
    <name type="scientific">Copranaerobaculum intestinale</name>
    <dbReference type="NCBI Taxonomy" id="2692629"/>
    <lineage>
        <taxon>Bacteria</taxon>
        <taxon>Bacillati</taxon>
        <taxon>Bacillota</taxon>
        <taxon>Erysipelotrichia</taxon>
        <taxon>Erysipelotrichales</taxon>
        <taxon>Erysipelotrichaceae</taxon>
        <taxon>Copranaerobaculum</taxon>
    </lineage>
</organism>